<keyword evidence="1" id="KW-1133">Transmembrane helix</keyword>
<dbReference type="AlphaFoldDB" id="A0A7E6FB86"/>
<dbReference type="Gene3D" id="2.170.300.10">
    <property type="entry name" value="Tie2 ligand-binding domain superfamily"/>
    <property type="match status" value="1"/>
</dbReference>
<feature type="transmembrane region" description="Helical" evidence="1">
    <location>
        <begin position="77"/>
        <end position="98"/>
    </location>
</feature>
<proteinExistence type="predicted"/>
<accession>A0A7E6FB86</accession>
<name>A0A7E6FB86_9MOLL</name>
<organism evidence="2 3">
    <name type="scientific">Octopus sinensis</name>
    <name type="common">East Asian common octopus</name>
    <dbReference type="NCBI Taxonomy" id="2607531"/>
    <lineage>
        <taxon>Eukaryota</taxon>
        <taxon>Metazoa</taxon>
        <taxon>Spiralia</taxon>
        <taxon>Lophotrochozoa</taxon>
        <taxon>Mollusca</taxon>
        <taxon>Cephalopoda</taxon>
        <taxon>Coleoidea</taxon>
        <taxon>Octopodiformes</taxon>
        <taxon>Octopoda</taxon>
        <taxon>Incirrata</taxon>
        <taxon>Octopodidae</taxon>
        <taxon>Octopus</taxon>
    </lineage>
</organism>
<protein>
    <submittedName>
        <fullName evidence="3">Uncharacterized protein LOC115219171 isoform X1</fullName>
    </submittedName>
</protein>
<dbReference type="SUPFAM" id="SSF49785">
    <property type="entry name" value="Galactose-binding domain-like"/>
    <property type="match status" value="1"/>
</dbReference>
<dbReference type="RefSeq" id="XP_036365014.1">
    <property type="nucleotide sequence ID" value="XM_036509121.1"/>
</dbReference>
<sequence>MIPVSCFVLFAVVVPSFFAPHVAFCRFPFVVFFLGYLRFIQSVLRTTVYIVKKIPLEYHVRLSSSYLRYTFFSLPPFHSFVLLISFPSLLFLSHSALLNSSPPLPRKRCPLQALSSFFDRPPLRSVAPVCSVLFCSPPRCPPQLYGKDCINECHCSRAESCHQITGKCKRDGCEDGWYGEKCDKRTYVNIAQGQTTQQTSIYGIKGTTVFHNGTCEKMNISMASDKAVDGNFDPGFTHKSCASTDWGKDPYWQVMFDKPYTIYQLRIYNRMGNNRKYC</sequence>
<keyword evidence="2" id="KW-1185">Reference proteome</keyword>
<gene>
    <name evidence="3" type="primary">LOC115219171</name>
</gene>
<evidence type="ECO:0000256" key="1">
    <source>
        <dbReference type="SAM" id="Phobius"/>
    </source>
</evidence>
<dbReference type="Proteomes" id="UP000515154">
    <property type="component" value="Linkage group LG14"/>
</dbReference>
<dbReference type="Gene3D" id="2.60.120.260">
    <property type="entry name" value="Galactose-binding domain-like"/>
    <property type="match status" value="1"/>
</dbReference>
<keyword evidence="1" id="KW-0812">Transmembrane</keyword>
<dbReference type="PANTHER" id="PTHR45713:SF6">
    <property type="entry name" value="F5_8 TYPE C DOMAIN-CONTAINING PROTEIN"/>
    <property type="match status" value="1"/>
</dbReference>
<evidence type="ECO:0000313" key="2">
    <source>
        <dbReference type="Proteomes" id="UP000515154"/>
    </source>
</evidence>
<dbReference type="InterPro" id="IPR051941">
    <property type="entry name" value="BG_Antigen-Binding_Lectin"/>
</dbReference>
<keyword evidence="1" id="KW-0472">Membrane</keyword>
<dbReference type="PANTHER" id="PTHR45713">
    <property type="entry name" value="FTP DOMAIN-CONTAINING PROTEIN"/>
    <property type="match status" value="1"/>
</dbReference>
<dbReference type="InterPro" id="IPR008979">
    <property type="entry name" value="Galactose-bd-like_sf"/>
</dbReference>
<reference evidence="3" key="1">
    <citation type="submission" date="2025-08" db="UniProtKB">
        <authorList>
            <consortium name="RefSeq"/>
        </authorList>
    </citation>
    <scope>IDENTIFICATION</scope>
</reference>
<evidence type="ECO:0000313" key="3">
    <source>
        <dbReference type="RefSeq" id="XP_036365014.1"/>
    </source>
</evidence>